<sequence length="96" mass="10713">MVTWPMGAEQFYNEKLLTKVLKTGVNVGATELVKKGKLISREEVGKAVREVIVGEEAEERRERAKKLGEMAKAAVEEGGSSFKDLNKFMEEVNGRK</sequence>
<reference evidence="1" key="1">
    <citation type="submission" date="2019-12" db="EMBL/GenBank/DDBJ databases">
        <title>Genome sequencing and annotation of Brassica cretica.</title>
        <authorList>
            <person name="Studholme D.J."/>
            <person name="Sarris P.F."/>
        </authorList>
    </citation>
    <scope>NUCLEOTIDE SEQUENCE</scope>
    <source>
        <strain evidence="1">PFS-001/15</strain>
        <tissue evidence="1">Leaf</tissue>
    </source>
</reference>
<dbReference type="Gene3D" id="3.40.50.2000">
    <property type="entry name" value="Glycogen Phosphorylase B"/>
    <property type="match status" value="2"/>
</dbReference>
<evidence type="ECO:0000313" key="2">
    <source>
        <dbReference type="Proteomes" id="UP000712281"/>
    </source>
</evidence>
<evidence type="ECO:0000313" key="1">
    <source>
        <dbReference type="EMBL" id="KAF2551154.1"/>
    </source>
</evidence>
<dbReference type="AlphaFoldDB" id="A0A8S9H2P9"/>
<proteinExistence type="predicted"/>
<dbReference type="PANTHER" id="PTHR48045">
    <property type="entry name" value="UDP-GLYCOSYLTRANSFERASE 72B1"/>
    <property type="match status" value="1"/>
</dbReference>
<dbReference type="SUPFAM" id="SSF53756">
    <property type="entry name" value="UDP-Glycosyltransferase/glycogen phosphorylase"/>
    <property type="match status" value="1"/>
</dbReference>
<dbReference type="EMBL" id="QGKW02001988">
    <property type="protein sequence ID" value="KAF2551154.1"/>
    <property type="molecule type" value="Genomic_DNA"/>
</dbReference>
<dbReference type="PANTHER" id="PTHR48045:SF34">
    <property type="entry name" value="ISOFLAVONE 7-O-GLUCOSYLTRANSFERASE 1-LIKE"/>
    <property type="match status" value="1"/>
</dbReference>
<protein>
    <submittedName>
        <fullName evidence="1">Uncharacterized protein</fullName>
    </submittedName>
</protein>
<dbReference type="Proteomes" id="UP000712281">
    <property type="component" value="Unassembled WGS sequence"/>
</dbReference>
<organism evidence="1 2">
    <name type="scientific">Brassica cretica</name>
    <name type="common">Mustard</name>
    <dbReference type="NCBI Taxonomy" id="69181"/>
    <lineage>
        <taxon>Eukaryota</taxon>
        <taxon>Viridiplantae</taxon>
        <taxon>Streptophyta</taxon>
        <taxon>Embryophyta</taxon>
        <taxon>Tracheophyta</taxon>
        <taxon>Spermatophyta</taxon>
        <taxon>Magnoliopsida</taxon>
        <taxon>eudicotyledons</taxon>
        <taxon>Gunneridae</taxon>
        <taxon>Pentapetalae</taxon>
        <taxon>rosids</taxon>
        <taxon>malvids</taxon>
        <taxon>Brassicales</taxon>
        <taxon>Brassicaceae</taxon>
        <taxon>Brassiceae</taxon>
        <taxon>Brassica</taxon>
    </lineage>
</organism>
<comment type="caution">
    <text evidence="1">The sequence shown here is derived from an EMBL/GenBank/DDBJ whole genome shotgun (WGS) entry which is preliminary data.</text>
</comment>
<accession>A0A8S9H2P9</accession>
<name>A0A8S9H2P9_BRACR</name>
<gene>
    <name evidence="1" type="ORF">F2Q68_00034111</name>
</gene>